<protein>
    <submittedName>
        <fullName evidence="8">Integrase arm-type DNA-binding domain-containing protein</fullName>
    </submittedName>
</protein>
<dbReference type="InterPro" id="IPR002104">
    <property type="entry name" value="Integrase_catalytic"/>
</dbReference>
<dbReference type="Pfam" id="PF22022">
    <property type="entry name" value="Phage_int_M"/>
    <property type="match status" value="1"/>
</dbReference>
<dbReference type="Gene3D" id="1.10.443.10">
    <property type="entry name" value="Intergrase catalytic core"/>
    <property type="match status" value="1"/>
</dbReference>
<dbReference type="GO" id="GO:0015074">
    <property type="term" value="P:DNA integration"/>
    <property type="evidence" value="ECO:0007669"/>
    <property type="project" value="UniProtKB-KW"/>
</dbReference>
<dbReference type="InterPro" id="IPR011010">
    <property type="entry name" value="DNA_brk_join_enz"/>
</dbReference>
<dbReference type="GO" id="GO:0006310">
    <property type="term" value="P:DNA recombination"/>
    <property type="evidence" value="ECO:0007669"/>
    <property type="project" value="UniProtKB-KW"/>
</dbReference>
<feature type="domain" description="Core-binding (CB)" evidence="7">
    <location>
        <begin position="102"/>
        <end position="183"/>
    </location>
</feature>
<proteinExistence type="inferred from homology"/>
<feature type="domain" description="Tyr recombinase" evidence="6">
    <location>
        <begin position="214"/>
        <end position="387"/>
    </location>
</feature>
<comment type="caution">
    <text evidence="8">The sequence shown here is derived from an EMBL/GenBank/DDBJ whole genome shotgun (WGS) entry which is preliminary data.</text>
</comment>
<reference evidence="8 9" key="1">
    <citation type="submission" date="2020-08" db="EMBL/GenBank/DDBJ databases">
        <title>Pseudomonas sp. nov.</title>
        <authorList>
            <person name="Gieschler S."/>
            <person name="Fiedler G."/>
            <person name="Brinks E."/>
            <person name="Boehnlein C."/>
            <person name="Franz C.M.A.P."/>
            <person name="Kabisch J."/>
        </authorList>
    </citation>
    <scope>NUCLEOTIDE SEQUENCE [LARGE SCALE GENOMIC DNA]</scope>
    <source>
        <strain evidence="8 9">MBT-2</strain>
    </source>
</reference>
<evidence type="ECO:0000256" key="3">
    <source>
        <dbReference type="ARBA" id="ARBA00023125"/>
    </source>
</evidence>
<dbReference type="Pfam" id="PF13356">
    <property type="entry name" value="Arm-DNA-bind_3"/>
    <property type="match status" value="1"/>
</dbReference>
<evidence type="ECO:0000256" key="4">
    <source>
        <dbReference type="ARBA" id="ARBA00023172"/>
    </source>
</evidence>
<keyword evidence="3 5" id="KW-0238">DNA-binding</keyword>
<dbReference type="InterPro" id="IPR038488">
    <property type="entry name" value="Integrase_DNA-bd_sf"/>
</dbReference>
<gene>
    <name evidence="8" type="ORF">H7993_10820</name>
</gene>
<dbReference type="RefSeq" id="WP_185794367.1">
    <property type="nucleotide sequence ID" value="NZ_JACMYH010000002.1"/>
</dbReference>
<evidence type="ECO:0000313" key="9">
    <source>
        <dbReference type="Proteomes" id="UP000546173"/>
    </source>
</evidence>
<evidence type="ECO:0000256" key="5">
    <source>
        <dbReference type="PROSITE-ProRule" id="PRU01248"/>
    </source>
</evidence>
<evidence type="ECO:0000256" key="1">
    <source>
        <dbReference type="ARBA" id="ARBA00008857"/>
    </source>
</evidence>
<accession>A0A7X1G5H8</accession>
<dbReference type="Gene3D" id="1.10.150.130">
    <property type="match status" value="1"/>
</dbReference>
<dbReference type="CDD" id="cd00801">
    <property type="entry name" value="INT_P4_C"/>
    <property type="match status" value="1"/>
</dbReference>
<dbReference type="EMBL" id="JACMYH010000002">
    <property type="protein sequence ID" value="MBC2678878.1"/>
    <property type="molecule type" value="Genomic_DNA"/>
</dbReference>
<evidence type="ECO:0000259" key="7">
    <source>
        <dbReference type="PROSITE" id="PS51900"/>
    </source>
</evidence>
<dbReference type="PROSITE" id="PS51900">
    <property type="entry name" value="CB"/>
    <property type="match status" value="1"/>
</dbReference>
<keyword evidence="9" id="KW-1185">Reference proteome</keyword>
<dbReference type="InterPro" id="IPR053876">
    <property type="entry name" value="Phage_int_M"/>
</dbReference>
<dbReference type="InterPro" id="IPR025166">
    <property type="entry name" value="Integrase_DNA_bind_dom"/>
</dbReference>
<dbReference type="Pfam" id="PF00589">
    <property type="entry name" value="Phage_integrase"/>
    <property type="match status" value="1"/>
</dbReference>
<dbReference type="GO" id="GO:0003677">
    <property type="term" value="F:DNA binding"/>
    <property type="evidence" value="ECO:0007669"/>
    <property type="project" value="UniProtKB-UniRule"/>
</dbReference>
<dbReference type="Proteomes" id="UP000546173">
    <property type="component" value="Unassembled WGS sequence"/>
</dbReference>
<keyword evidence="4" id="KW-0233">DNA recombination</keyword>
<name>A0A7X1G5H8_9PSED</name>
<keyword evidence="2" id="KW-0229">DNA integration</keyword>
<dbReference type="InterPro" id="IPR044068">
    <property type="entry name" value="CB"/>
</dbReference>
<dbReference type="PANTHER" id="PTHR30629:SF2">
    <property type="entry name" value="PROPHAGE INTEGRASE INTS-RELATED"/>
    <property type="match status" value="1"/>
</dbReference>
<evidence type="ECO:0000259" key="6">
    <source>
        <dbReference type="PROSITE" id="PS51898"/>
    </source>
</evidence>
<dbReference type="InterPro" id="IPR010998">
    <property type="entry name" value="Integrase_recombinase_N"/>
</dbReference>
<sequence>MGKLNPKQIENLTTSGTYEDGEGLRMVVKPTGKKYWVLRYQLAGKRREMGLGSFPTITLKKAREAAAEHRKMLSQEIDPLVSRDAERKASRLAEEARQARAISFRTVAEDYIAAHKAGWKNAKHSQQWLNTLTTYAFPVIGDTPTEEVTTEQILRILTPIWHTKPETASRVRNRMEMVLDAAKARRLRDGENPARWRGHLDKLLPSRSKVKSVVHHPALPWRELPGFISRIKARDEPTYKAMLLTILTACRTNECLAATWDEIDLKNAVWKIPAHRMKAGKEHRIPLSQPACDVLCCLIRIKDNPYVFPSTQKGKHLSNVAMLMGLRYLERGDLTMHGFRSTFRDWSAEATSYPREVCEQALAHSRQDKVEAAYFRTDLFEKRRAMMEEWAEYGCSIETGKKQISGP</sequence>
<dbReference type="InterPro" id="IPR013762">
    <property type="entry name" value="Integrase-like_cat_sf"/>
</dbReference>
<dbReference type="SUPFAM" id="SSF56349">
    <property type="entry name" value="DNA breaking-rejoining enzymes"/>
    <property type="match status" value="1"/>
</dbReference>
<comment type="similarity">
    <text evidence="1">Belongs to the 'phage' integrase family.</text>
</comment>
<evidence type="ECO:0000313" key="8">
    <source>
        <dbReference type="EMBL" id="MBC2678878.1"/>
    </source>
</evidence>
<dbReference type="PROSITE" id="PS51898">
    <property type="entry name" value="TYR_RECOMBINASE"/>
    <property type="match status" value="1"/>
</dbReference>
<dbReference type="Gene3D" id="3.30.160.390">
    <property type="entry name" value="Integrase, DNA-binding domain"/>
    <property type="match status" value="1"/>
</dbReference>
<evidence type="ECO:0000256" key="2">
    <source>
        <dbReference type="ARBA" id="ARBA00022908"/>
    </source>
</evidence>
<dbReference type="InterPro" id="IPR050808">
    <property type="entry name" value="Phage_Integrase"/>
</dbReference>
<dbReference type="PANTHER" id="PTHR30629">
    <property type="entry name" value="PROPHAGE INTEGRASE"/>
    <property type="match status" value="1"/>
</dbReference>
<dbReference type="AlphaFoldDB" id="A0A7X1G5H8"/>
<organism evidence="8 9">
    <name type="scientific">Pseudomonas baltica</name>
    <dbReference type="NCBI Taxonomy" id="2762576"/>
    <lineage>
        <taxon>Bacteria</taxon>
        <taxon>Pseudomonadati</taxon>
        <taxon>Pseudomonadota</taxon>
        <taxon>Gammaproteobacteria</taxon>
        <taxon>Pseudomonadales</taxon>
        <taxon>Pseudomonadaceae</taxon>
        <taxon>Pseudomonas</taxon>
    </lineage>
</organism>